<feature type="domain" description="Armadillo-like helical" evidence="6">
    <location>
        <begin position="480"/>
        <end position="743"/>
    </location>
</feature>
<dbReference type="PANTHER" id="PTHR13608:SF3">
    <property type="entry name" value="ARMADILLO-LIKE HELICAL DOMAIN-CONTAINING PROTEIN 3"/>
    <property type="match status" value="1"/>
</dbReference>
<evidence type="ECO:0000256" key="3">
    <source>
        <dbReference type="ARBA" id="ARBA00022989"/>
    </source>
</evidence>
<dbReference type="Proteomes" id="UP000594260">
    <property type="component" value="Unplaced"/>
</dbReference>
<organism evidence="7 8">
    <name type="scientific">Varroa destructor</name>
    <name type="common">Honeybee mite</name>
    <dbReference type="NCBI Taxonomy" id="109461"/>
    <lineage>
        <taxon>Eukaryota</taxon>
        <taxon>Metazoa</taxon>
        <taxon>Ecdysozoa</taxon>
        <taxon>Arthropoda</taxon>
        <taxon>Chelicerata</taxon>
        <taxon>Arachnida</taxon>
        <taxon>Acari</taxon>
        <taxon>Parasitiformes</taxon>
        <taxon>Mesostigmata</taxon>
        <taxon>Gamasina</taxon>
        <taxon>Dermanyssoidea</taxon>
        <taxon>Varroidae</taxon>
        <taxon>Varroa</taxon>
    </lineage>
</organism>
<dbReference type="GO" id="GO:0016020">
    <property type="term" value="C:membrane"/>
    <property type="evidence" value="ECO:0007669"/>
    <property type="project" value="UniProtKB-SubCell"/>
</dbReference>
<keyword evidence="3" id="KW-1133">Transmembrane helix</keyword>
<keyword evidence="2" id="KW-0812">Transmembrane</keyword>
<dbReference type="OMA" id="YEATHLN"/>
<evidence type="ECO:0000259" key="6">
    <source>
        <dbReference type="SMART" id="SM01158"/>
    </source>
</evidence>
<dbReference type="Pfam" id="PF08427">
    <property type="entry name" value="ARMH3_C"/>
    <property type="match status" value="1"/>
</dbReference>
<dbReference type="InParanoid" id="A0A7M7M9Z4"/>
<keyword evidence="8" id="KW-1185">Reference proteome</keyword>
<dbReference type="OrthoDB" id="2012278at2759"/>
<sequence length="761" mass="84349">MSIKGTRLPLKEKFVQIYESILLEGDEPWKTNDNFWDELFLLKVNVDYIVREFDSMKPEKLLQLKPVLNRVFSECVSALLRSDIRLRIVHAYQTLAAFVQGVYSKARTLDLGIDGLDLLVGVDVAENVMKDLLEISVSLLEVAIPHSLKLLVLKFLLVLVTAAETVSSNTLVEYLMMTSLFEPLLAILADGPSRQQCGYHAVLLLMLVVNYRKYESTNPYIMRLSIADNELALNGFGQVVSSTLADSNRHFLATNGGLSGASDSLPAGGKRSTTTSASSGGRGLLAGLLPTWLGGTPALQIEEQVDPRALAHEIAGGNIRSDAALLAMYEAVHLNRNFLAILTNTQAESLEIRPHRLQSPSSSAPSSPSSPTGPSLHLNPASNGSLDSSKSKLGGGEPLPLDADLLEPPTNLFVTFIEFTSIVMQNTKDGTSLNTTRLCFIILTCIAEDQYANSIMHDVNMQYKVFIQHAPMRHRKLPSSRDAPFRPLAAAVLDLQVEFILSHMIKNNFHIDLYIRSLGIVHRLLCYQKRCRVRLSYPWKDLWTSLISLLKFILANEVNLAKRGHNVFAVCSLVVNVINLFITYGDTFLATPSSYDELYYEIIRCSEVFENLYSTALRYTSGDGTPAGISPAGSNATTTSSSFTSSAVSPWRDPAARLASHLVNIRAIVNHFTAKINAWATAHCLASLTEEQVLDVVRSNYDSLTLKLHDNLDQFERYSEKPRESPFFTAMLRHLVSDVRKHLDYADRAQQNVLAEFATIR</sequence>
<evidence type="ECO:0000313" key="8">
    <source>
        <dbReference type="Proteomes" id="UP000594260"/>
    </source>
</evidence>
<dbReference type="GeneID" id="111250194"/>
<dbReference type="RefSeq" id="XP_022660779.1">
    <property type="nucleotide sequence ID" value="XM_022805044.1"/>
</dbReference>
<comment type="subcellular location">
    <subcellularLocation>
        <location evidence="1">Membrane</location>
    </subcellularLocation>
</comment>
<dbReference type="AlphaFoldDB" id="A0A7M7M9Z4"/>
<evidence type="ECO:0000256" key="4">
    <source>
        <dbReference type="ARBA" id="ARBA00023136"/>
    </source>
</evidence>
<dbReference type="EnsemblMetazoa" id="XM_022805044">
    <property type="protein sequence ID" value="XP_022660779"/>
    <property type="gene ID" value="LOC111250194"/>
</dbReference>
<dbReference type="PANTHER" id="PTHR13608">
    <property type="entry name" value="ARMADILLO-LIKE HELICAL DOMAIN-CONTAINING PROTEIN 3"/>
    <property type="match status" value="1"/>
</dbReference>
<accession>A0A7M7M9Z4</accession>
<feature type="region of interest" description="Disordered" evidence="5">
    <location>
        <begin position="355"/>
        <end position="394"/>
    </location>
</feature>
<reference evidence="7" key="1">
    <citation type="submission" date="2021-01" db="UniProtKB">
        <authorList>
            <consortium name="EnsemblMetazoa"/>
        </authorList>
    </citation>
    <scope>IDENTIFICATION</scope>
</reference>
<protein>
    <recommendedName>
        <fullName evidence="6">Armadillo-like helical domain-containing protein</fullName>
    </recommendedName>
</protein>
<dbReference type="SMART" id="SM01158">
    <property type="entry name" value="DUF1741"/>
    <property type="match status" value="1"/>
</dbReference>
<evidence type="ECO:0000256" key="1">
    <source>
        <dbReference type="ARBA" id="ARBA00004370"/>
    </source>
</evidence>
<name>A0A7M7M9Z4_VARDE</name>
<feature type="compositionally biased region" description="Low complexity" evidence="5">
    <location>
        <begin position="384"/>
        <end position="394"/>
    </location>
</feature>
<dbReference type="GO" id="GO:0005829">
    <property type="term" value="C:cytosol"/>
    <property type="evidence" value="ECO:0007669"/>
    <property type="project" value="TreeGrafter"/>
</dbReference>
<proteinExistence type="predicted"/>
<evidence type="ECO:0000256" key="2">
    <source>
        <dbReference type="ARBA" id="ARBA00022692"/>
    </source>
</evidence>
<keyword evidence="4" id="KW-0472">Membrane</keyword>
<dbReference type="InterPro" id="IPR013636">
    <property type="entry name" value="ARMH3_C"/>
</dbReference>
<dbReference type="InterPro" id="IPR039868">
    <property type="entry name" value="ARMD3-like"/>
</dbReference>
<evidence type="ECO:0000256" key="5">
    <source>
        <dbReference type="SAM" id="MobiDB-lite"/>
    </source>
</evidence>
<feature type="compositionally biased region" description="Low complexity" evidence="5">
    <location>
        <begin position="359"/>
        <end position="375"/>
    </location>
</feature>
<dbReference type="FunCoup" id="A0A7M7M9Z4">
    <property type="interactions" value="1191"/>
</dbReference>
<dbReference type="KEGG" id="vde:111250194"/>
<evidence type="ECO:0000313" key="7">
    <source>
        <dbReference type="EnsemblMetazoa" id="XP_022660779"/>
    </source>
</evidence>